<evidence type="ECO:0000256" key="3">
    <source>
        <dbReference type="PROSITE-ProRule" id="PRU00023"/>
    </source>
</evidence>
<feature type="transmembrane region" description="Helical" evidence="4">
    <location>
        <begin position="384"/>
        <end position="404"/>
    </location>
</feature>
<gene>
    <name evidence="5" type="ORF">DPMN_035057</name>
</gene>
<dbReference type="Proteomes" id="UP000828390">
    <property type="component" value="Unassembled WGS sequence"/>
</dbReference>
<keyword evidence="4" id="KW-0812">Transmembrane</keyword>
<keyword evidence="4" id="KW-1133">Transmembrane helix</keyword>
<feature type="repeat" description="ANK" evidence="3">
    <location>
        <begin position="108"/>
        <end position="144"/>
    </location>
</feature>
<comment type="caution">
    <text evidence="5">The sequence shown here is derived from an EMBL/GenBank/DDBJ whole genome shotgun (WGS) entry which is preliminary data.</text>
</comment>
<reference evidence="5" key="2">
    <citation type="submission" date="2020-11" db="EMBL/GenBank/DDBJ databases">
        <authorList>
            <person name="McCartney M.A."/>
            <person name="Auch B."/>
            <person name="Kono T."/>
            <person name="Mallez S."/>
            <person name="Becker A."/>
            <person name="Gohl D.M."/>
            <person name="Silverstein K.A.T."/>
            <person name="Koren S."/>
            <person name="Bechman K.B."/>
            <person name="Herman A."/>
            <person name="Abrahante J.E."/>
            <person name="Garbe J."/>
        </authorList>
    </citation>
    <scope>NUCLEOTIDE SEQUENCE</scope>
    <source>
        <strain evidence="5">Duluth1</strain>
        <tissue evidence="5">Whole animal</tissue>
    </source>
</reference>
<dbReference type="InterPro" id="IPR036770">
    <property type="entry name" value="Ankyrin_rpt-contain_sf"/>
</dbReference>
<keyword evidence="2 3" id="KW-0040">ANK repeat</keyword>
<dbReference type="SMART" id="SM00248">
    <property type="entry name" value="ANK"/>
    <property type="match status" value="4"/>
</dbReference>
<dbReference type="Gene3D" id="1.25.40.20">
    <property type="entry name" value="Ankyrin repeat-containing domain"/>
    <property type="match status" value="1"/>
</dbReference>
<dbReference type="InterPro" id="IPR002110">
    <property type="entry name" value="Ankyrin_rpt"/>
</dbReference>
<evidence type="ECO:0000313" key="5">
    <source>
        <dbReference type="EMBL" id="KAH3871842.1"/>
    </source>
</evidence>
<sequence length="407" mass="45163">MSGPNALLKAVSAGRSRQVRLLLELGSSIEEQDDCGQTPLIKATFIENARSRDKIIRTLLKRGAVVSKVDVVGRNALMWACSCGSDSDVSLLLEYADIDLDYNRVDINGQTALFHAVSSGNAATVKLMVSVLKKYGLSVDTADYSSTTPLMQAQRRGYDICQSILIYEGSAKIGLSETNYEISKRDKWAVSSLRDRSKVKIAQTKQKLSQFPPIAKTNPVECPVIDNRREYFGAMAFDSDAESSSSESDDILGASLKINAKPLRQRCDKNRNVTLNENGTRKPLMNPNKYRHKDTPRIRSSLLASFENHVVESSGEDSEEDSVASTIVDGNAVKLSPPMTDLTTIYGMKQEQMSASYRKTADKFEEPVEPEREEDTPPMRGRSIVDLIMIILVLINLLLLKFIFIHN</sequence>
<evidence type="ECO:0000256" key="2">
    <source>
        <dbReference type="ARBA" id="ARBA00023043"/>
    </source>
</evidence>
<evidence type="ECO:0000256" key="1">
    <source>
        <dbReference type="ARBA" id="ARBA00022737"/>
    </source>
</evidence>
<dbReference type="PANTHER" id="PTHR24173">
    <property type="entry name" value="ANKYRIN REPEAT CONTAINING"/>
    <property type="match status" value="1"/>
</dbReference>
<keyword evidence="1" id="KW-0677">Repeat</keyword>
<protein>
    <submittedName>
        <fullName evidence="5">Uncharacterized protein</fullName>
    </submittedName>
</protein>
<evidence type="ECO:0000313" key="6">
    <source>
        <dbReference type="Proteomes" id="UP000828390"/>
    </source>
</evidence>
<keyword evidence="6" id="KW-1185">Reference proteome</keyword>
<reference evidence="5" key="1">
    <citation type="journal article" date="2019" name="bioRxiv">
        <title>The Genome of the Zebra Mussel, Dreissena polymorpha: A Resource for Invasive Species Research.</title>
        <authorList>
            <person name="McCartney M.A."/>
            <person name="Auch B."/>
            <person name="Kono T."/>
            <person name="Mallez S."/>
            <person name="Zhang Y."/>
            <person name="Obille A."/>
            <person name="Becker A."/>
            <person name="Abrahante J.E."/>
            <person name="Garbe J."/>
            <person name="Badalamenti J.P."/>
            <person name="Herman A."/>
            <person name="Mangelson H."/>
            <person name="Liachko I."/>
            <person name="Sullivan S."/>
            <person name="Sone E.D."/>
            <person name="Koren S."/>
            <person name="Silverstein K.A.T."/>
            <person name="Beckman K.B."/>
            <person name="Gohl D.M."/>
        </authorList>
    </citation>
    <scope>NUCLEOTIDE SEQUENCE</scope>
    <source>
        <strain evidence="5">Duluth1</strain>
        <tissue evidence="5">Whole animal</tissue>
    </source>
</reference>
<dbReference type="Pfam" id="PF12796">
    <property type="entry name" value="Ank_2"/>
    <property type="match status" value="2"/>
</dbReference>
<accession>A0A9D4MA70</accession>
<evidence type="ECO:0000256" key="4">
    <source>
        <dbReference type="SAM" id="Phobius"/>
    </source>
</evidence>
<dbReference type="PROSITE" id="PS50088">
    <property type="entry name" value="ANK_REPEAT"/>
    <property type="match status" value="2"/>
</dbReference>
<dbReference type="PANTHER" id="PTHR24173:SF74">
    <property type="entry name" value="ANKYRIN REPEAT DOMAIN-CONTAINING PROTEIN 16"/>
    <property type="match status" value="1"/>
</dbReference>
<dbReference type="SUPFAM" id="SSF48403">
    <property type="entry name" value="Ankyrin repeat"/>
    <property type="match status" value="1"/>
</dbReference>
<keyword evidence="4" id="KW-0472">Membrane</keyword>
<feature type="repeat" description="ANK" evidence="3">
    <location>
        <begin position="2"/>
        <end position="34"/>
    </location>
</feature>
<proteinExistence type="predicted"/>
<name>A0A9D4MA70_DREPO</name>
<organism evidence="5 6">
    <name type="scientific">Dreissena polymorpha</name>
    <name type="common">Zebra mussel</name>
    <name type="synonym">Mytilus polymorpha</name>
    <dbReference type="NCBI Taxonomy" id="45954"/>
    <lineage>
        <taxon>Eukaryota</taxon>
        <taxon>Metazoa</taxon>
        <taxon>Spiralia</taxon>
        <taxon>Lophotrochozoa</taxon>
        <taxon>Mollusca</taxon>
        <taxon>Bivalvia</taxon>
        <taxon>Autobranchia</taxon>
        <taxon>Heteroconchia</taxon>
        <taxon>Euheterodonta</taxon>
        <taxon>Imparidentia</taxon>
        <taxon>Neoheterodontei</taxon>
        <taxon>Myida</taxon>
        <taxon>Dreissenoidea</taxon>
        <taxon>Dreissenidae</taxon>
        <taxon>Dreissena</taxon>
    </lineage>
</organism>
<dbReference type="AlphaFoldDB" id="A0A9D4MA70"/>
<dbReference type="EMBL" id="JAIWYP010000002">
    <property type="protein sequence ID" value="KAH3871842.1"/>
    <property type="molecule type" value="Genomic_DNA"/>
</dbReference>